<dbReference type="Gene3D" id="2.30.180.10">
    <property type="entry name" value="FAS1 domain"/>
    <property type="match status" value="1"/>
</dbReference>
<name>A0A8H3VBW4_VENIN</name>
<keyword evidence="4" id="KW-1185">Reference proteome</keyword>
<dbReference type="PROSITE" id="PS50213">
    <property type="entry name" value="FAS1"/>
    <property type="match status" value="1"/>
</dbReference>
<dbReference type="Pfam" id="PF02469">
    <property type="entry name" value="Fasciclin"/>
    <property type="match status" value="1"/>
</dbReference>
<reference evidence="3 4" key="1">
    <citation type="submission" date="2019-07" db="EMBL/GenBank/DDBJ databases">
        <title>Venturia inaequalis Genome Resource.</title>
        <authorList>
            <person name="Lichtner F.J."/>
        </authorList>
    </citation>
    <scope>NUCLEOTIDE SEQUENCE [LARGE SCALE GENOMIC DNA]</scope>
    <source>
        <strain evidence="3 4">DMI_063113</strain>
    </source>
</reference>
<dbReference type="InterPro" id="IPR050904">
    <property type="entry name" value="Adhesion/Biosynth-related"/>
</dbReference>
<evidence type="ECO:0000313" key="4">
    <source>
        <dbReference type="Proteomes" id="UP000490939"/>
    </source>
</evidence>
<comment type="caution">
    <text evidence="3">The sequence shown here is derived from an EMBL/GenBank/DDBJ whole genome shotgun (WGS) entry which is preliminary data.</text>
</comment>
<dbReference type="PANTHER" id="PTHR10900:SF77">
    <property type="entry name" value="FI19380P1"/>
    <property type="match status" value="1"/>
</dbReference>
<evidence type="ECO:0000259" key="2">
    <source>
        <dbReference type="PROSITE" id="PS50213"/>
    </source>
</evidence>
<dbReference type="SUPFAM" id="SSF82153">
    <property type="entry name" value="FAS1 domain"/>
    <property type="match status" value="1"/>
</dbReference>
<evidence type="ECO:0000313" key="3">
    <source>
        <dbReference type="EMBL" id="KAE9984853.1"/>
    </source>
</evidence>
<keyword evidence="1" id="KW-0732">Signal</keyword>
<organism evidence="3 4">
    <name type="scientific">Venturia inaequalis</name>
    <name type="common">Apple scab fungus</name>
    <dbReference type="NCBI Taxonomy" id="5025"/>
    <lineage>
        <taxon>Eukaryota</taxon>
        <taxon>Fungi</taxon>
        <taxon>Dikarya</taxon>
        <taxon>Ascomycota</taxon>
        <taxon>Pezizomycotina</taxon>
        <taxon>Dothideomycetes</taxon>
        <taxon>Pleosporomycetidae</taxon>
        <taxon>Venturiales</taxon>
        <taxon>Venturiaceae</taxon>
        <taxon>Venturia</taxon>
    </lineage>
</organism>
<dbReference type="AlphaFoldDB" id="A0A8H3VBW4"/>
<evidence type="ECO:0000256" key="1">
    <source>
        <dbReference type="SAM" id="SignalP"/>
    </source>
</evidence>
<dbReference type="InterPro" id="IPR000782">
    <property type="entry name" value="FAS1_domain"/>
</dbReference>
<protein>
    <recommendedName>
        <fullName evidence="2">FAS1 domain-containing protein</fullName>
    </recommendedName>
</protein>
<dbReference type="PANTHER" id="PTHR10900">
    <property type="entry name" value="PERIOSTIN-RELATED"/>
    <property type="match status" value="1"/>
</dbReference>
<sequence length="341" mass="36665">MPFCLQRRFSAAALTLLSAVAADPELSTLTAVMAGMGTSPDKPDPRLEERFNSRLDGRNYTFFAPTNAAFAKIPASQLQALALSPNYELLLSIIRSHIAEGYFPASSISDTTPPIAAIEGFPLSFKGPRINSQATITATDFKADNGIFHKVDTVLNPYTSYFGLSPPVGKAPSPNINDQSANLGDLLMSDNGLDLYRNVTSIIAPYRLLRHSYPPKQNQPLPLFLVSSDTAFSVLPPSSYSSFIAPSNNALSAYLLNAGRVENVTSRGIPASTSLLPQIKAANGTLALPGENGLSILFRETGEKGEIMVGNARVERELCWADGCVWVIDRILDPLYGILGV</sequence>
<dbReference type="EMBL" id="WNWR01000287">
    <property type="protein sequence ID" value="KAE9984853.1"/>
    <property type="molecule type" value="Genomic_DNA"/>
</dbReference>
<gene>
    <name evidence="3" type="ORF">EG327_004879</name>
</gene>
<proteinExistence type="predicted"/>
<accession>A0A8H3VBW4</accession>
<feature type="signal peptide" evidence="1">
    <location>
        <begin position="1"/>
        <end position="22"/>
    </location>
</feature>
<dbReference type="Proteomes" id="UP000490939">
    <property type="component" value="Unassembled WGS sequence"/>
</dbReference>
<dbReference type="InterPro" id="IPR036378">
    <property type="entry name" value="FAS1_dom_sf"/>
</dbReference>
<dbReference type="SMART" id="SM00554">
    <property type="entry name" value="FAS1"/>
    <property type="match status" value="1"/>
</dbReference>
<feature type="domain" description="FAS1" evidence="2">
    <location>
        <begin position="13"/>
        <end position="155"/>
    </location>
</feature>
<feature type="chain" id="PRO_5034609268" description="FAS1 domain-containing protein" evidence="1">
    <location>
        <begin position="23"/>
        <end position="341"/>
    </location>
</feature>